<comment type="caution">
    <text evidence="1">The sequence shown here is derived from an EMBL/GenBank/DDBJ whole genome shotgun (WGS) entry which is preliminary data.</text>
</comment>
<evidence type="ECO:0000313" key="1">
    <source>
        <dbReference type="EMBL" id="CAD8214198.1"/>
    </source>
</evidence>
<dbReference type="AlphaFoldDB" id="A0A8S1YL34"/>
<organism evidence="1 2">
    <name type="scientific">Paramecium octaurelia</name>
    <dbReference type="NCBI Taxonomy" id="43137"/>
    <lineage>
        <taxon>Eukaryota</taxon>
        <taxon>Sar</taxon>
        <taxon>Alveolata</taxon>
        <taxon>Ciliophora</taxon>
        <taxon>Intramacronucleata</taxon>
        <taxon>Oligohymenophorea</taxon>
        <taxon>Peniculida</taxon>
        <taxon>Parameciidae</taxon>
        <taxon>Paramecium</taxon>
    </lineage>
</organism>
<dbReference type="Proteomes" id="UP000683925">
    <property type="component" value="Unassembled WGS sequence"/>
</dbReference>
<gene>
    <name evidence="1" type="ORF">POCTA_138.1.T1710031</name>
</gene>
<name>A0A8S1YL34_PAROT</name>
<accession>A0A8S1YL34</accession>
<evidence type="ECO:0000313" key="2">
    <source>
        <dbReference type="Proteomes" id="UP000683925"/>
    </source>
</evidence>
<reference evidence="1" key="1">
    <citation type="submission" date="2021-01" db="EMBL/GenBank/DDBJ databases">
        <authorList>
            <consortium name="Genoscope - CEA"/>
            <person name="William W."/>
        </authorList>
    </citation>
    <scope>NUCLEOTIDE SEQUENCE</scope>
</reference>
<sequence>MDVQVLIGYFLKYRRGIKRRYQMQVIGRNKLKVLGERTRIIDAEEQKEDVRVISEDQLKQHCRNKSLVFLQDQIENWIRNQRKTDQDIFVNVFLITIRKYQEKINPASER</sequence>
<protein>
    <submittedName>
        <fullName evidence="1">Uncharacterized protein</fullName>
    </submittedName>
</protein>
<dbReference type="EMBL" id="CAJJDP010000174">
    <property type="protein sequence ID" value="CAD8214198.1"/>
    <property type="molecule type" value="Genomic_DNA"/>
</dbReference>
<keyword evidence="2" id="KW-1185">Reference proteome</keyword>
<proteinExistence type="predicted"/>